<accession>A0AAP9DUN8</accession>
<sequence length="220" mass="22911">MTFYSEIDKSSKKPVIILGGGGHAKVLLDILNECKVNIIGYTDINASGALSEELKYIGDDEVIFRYHPAEVSLVNGIGLVGDSSLRRRLYEKFTSLGYDFKQVIHPAAVISATASLGAGVQVVAGSVIQPGVTIGDNVIINTRASIDHDTIIGSHSHISPGATICGSVIIGCSVFIGAGATVVQNIHIGDSCVIGAGSLVLHTLPSNKKAYGVPAKEVSK</sequence>
<dbReference type="PANTHER" id="PTHR43300">
    <property type="entry name" value="ACETYLTRANSFERASE"/>
    <property type="match status" value="1"/>
</dbReference>
<dbReference type="InterPro" id="IPR020019">
    <property type="entry name" value="AcTrfase_PglD-like"/>
</dbReference>
<dbReference type="InterPro" id="IPR001451">
    <property type="entry name" value="Hexapep"/>
</dbReference>
<dbReference type="Pfam" id="PF17836">
    <property type="entry name" value="PglD_N"/>
    <property type="match status" value="1"/>
</dbReference>
<dbReference type="RefSeq" id="WP_087440221.1">
    <property type="nucleotide sequence ID" value="NZ_CABMNB010000003.1"/>
</dbReference>
<evidence type="ECO:0000259" key="3">
    <source>
        <dbReference type="Pfam" id="PF17836"/>
    </source>
</evidence>
<dbReference type="InterPro" id="IPR011004">
    <property type="entry name" value="Trimer_LpxA-like_sf"/>
</dbReference>
<evidence type="ECO:0000256" key="1">
    <source>
        <dbReference type="PIRSR" id="PIRSR620019-1"/>
    </source>
</evidence>
<evidence type="ECO:0000256" key="2">
    <source>
        <dbReference type="PIRSR" id="PIRSR620019-2"/>
    </source>
</evidence>
<evidence type="ECO:0000313" key="7">
    <source>
        <dbReference type="Proteomes" id="UP001209276"/>
    </source>
</evidence>
<dbReference type="EMBL" id="JAMDMM010000036">
    <property type="protein sequence ID" value="MCY9609161.1"/>
    <property type="molecule type" value="Genomic_DNA"/>
</dbReference>
<feature type="domain" description="PglD N-terminal" evidence="3">
    <location>
        <begin position="15"/>
        <end position="93"/>
    </location>
</feature>
<dbReference type="Proteomes" id="UP001209276">
    <property type="component" value="Unassembled WGS sequence"/>
</dbReference>
<gene>
    <name evidence="5" type="ORF">FLT43_14585</name>
    <name evidence="4" type="ORF">M5W83_18615</name>
</gene>
<dbReference type="PANTHER" id="PTHR43300:SF7">
    <property type="entry name" value="UDP-N-ACETYLBACILLOSAMINE N-ACETYLTRANSFERASE"/>
    <property type="match status" value="1"/>
</dbReference>
<reference evidence="5 6" key="1">
    <citation type="submission" date="2019-07" db="EMBL/GenBank/DDBJ databases">
        <title>Paenibacillus thiaminolyticus NRRL B-4156.</title>
        <authorList>
            <person name="Hehnly C."/>
            <person name="Zhang L."/>
        </authorList>
    </citation>
    <scope>NUCLEOTIDE SEQUENCE [LARGE SCALE GENOMIC DNA]</scope>
    <source>
        <strain evidence="5 6">NRRL B-4156</strain>
    </source>
</reference>
<dbReference type="Pfam" id="PF00132">
    <property type="entry name" value="Hexapep"/>
    <property type="match status" value="2"/>
</dbReference>
<dbReference type="Gene3D" id="3.40.50.20">
    <property type="match status" value="1"/>
</dbReference>
<dbReference type="GeneID" id="76997188"/>
<protein>
    <submittedName>
        <fullName evidence="5">Acetyltransferase</fullName>
    </submittedName>
</protein>
<evidence type="ECO:0000313" key="6">
    <source>
        <dbReference type="Proteomes" id="UP000315377"/>
    </source>
</evidence>
<dbReference type="Proteomes" id="UP000315377">
    <property type="component" value="Chromosome"/>
</dbReference>
<dbReference type="NCBIfam" id="TIGR03570">
    <property type="entry name" value="NeuD_NnaD"/>
    <property type="match status" value="1"/>
</dbReference>
<dbReference type="InterPro" id="IPR041561">
    <property type="entry name" value="PglD_N"/>
</dbReference>
<feature type="site" description="Increases basicity of active site His" evidence="1">
    <location>
        <position position="149"/>
    </location>
</feature>
<dbReference type="EMBL" id="CP041405">
    <property type="protein sequence ID" value="QDM44549.1"/>
    <property type="molecule type" value="Genomic_DNA"/>
</dbReference>
<feature type="binding site" evidence="2">
    <location>
        <position position="81"/>
    </location>
    <ligand>
        <name>substrate</name>
    </ligand>
</feature>
<organism evidence="5 6">
    <name type="scientific">Paenibacillus thiaminolyticus</name>
    <name type="common">Bacillus thiaminolyticus</name>
    <dbReference type="NCBI Taxonomy" id="49283"/>
    <lineage>
        <taxon>Bacteria</taxon>
        <taxon>Bacillati</taxon>
        <taxon>Bacillota</taxon>
        <taxon>Bacilli</taxon>
        <taxon>Bacillales</taxon>
        <taxon>Paenibacillaceae</taxon>
        <taxon>Paenibacillus</taxon>
    </lineage>
</organism>
<dbReference type="InterPro" id="IPR050179">
    <property type="entry name" value="Trans_hexapeptide_repeat"/>
</dbReference>
<reference evidence="4 7" key="2">
    <citation type="submission" date="2022-05" db="EMBL/GenBank/DDBJ databases">
        <title>Genome Sequencing of Bee-Associated Microbes.</title>
        <authorList>
            <person name="Dunlap C."/>
        </authorList>
    </citation>
    <scope>NUCLEOTIDE SEQUENCE [LARGE SCALE GENOMIC DNA]</scope>
    <source>
        <strain evidence="4 7">NRRL B-14613</strain>
    </source>
</reference>
<dbReference type="AlphaFoldDB" id="A0AAP9DUN8"/>
<proteinExistence type="predicted"/>
<feature type="active site" description="Proton acceptor" evidence="1">
    <location>
        <position position="148"/>
    </location>
</feature>
<dbReference type="SUPFAM" id="SSF51161">
    <property type="entry name" value="Trimeric LpxA-like enzymes"/>
    <property type="match status" value="1"/>
</dbReference>
<evidence type="ECO:0000313" key="5">
    <source>
        <dbReference type="EMBL" id="QDM44549.1"/>
    </source>
</evidence>
<feature type="binding site" evidence="2">
    <location>
        <position position="157"/>
    </location>
    <ligand>
        <name>acetyl-CoA</name>
        <dbReference type="ChEBI" id="CHEBI:57288"/>
    </ligand>
</feature>
<keyword evidence="7" id="KW-1185">Reference proteome</keyword>
<dbReference type="CDD" id="cd03360">
    <property type="entry name" value="LbH_AT_putative"/>
    <property type="match status" value="1"/>
</dbReference>
<name>A0AAP9DUN8_PANTH</name>
<evidence type="ECO:0000313" key="4">
    <source>
        <dbReference type="EMBL" id="MCY9609161.1"/>
    </source>
</evidence>
<dbReference type="Gene3D" id="2.160.10.10">
    <property type="entry name" value="Hexapeptide repeat proteins"/>
    <property type="match status" value="1"/>
</dbReference>